<reference evidence="2 3" key="1">
    <citation type="submission" date="2014-08" db="EMBL/GenBank/DDBJ databases">
        <title>Comparative genomics of the Paenibacillus odorifer group.</title>
        <authorList>
            <person name="den Bakker H.C."/>
            <person name="Tsai Y.-C."/>
            <person name="Martin N."/>
            <person name="Korlach J."/>
            <person name="Wiedmann M."/>
        </authorList>
    </citation>
    <scope>NUCLEOTIDE SEQUENCE [LARGE SCALE GENOMIC DNA]</scope>
    <source>
        <strain evidence="2 3">DSM 1735</strain>
    </source>
</reference>
<dbReference type="STRING" id="44251.PDUR_07000"/>
<gene>
    <name evidence="2" type="ORF">PDUR_07000</name>
</gene>
<dbReference type="EMBL" id="CP009288">
    <property type="protein sequence ID" value="AIQ11717.1"/>
    <property type="molecule type" value="Genomic_DNA"/>
</dbReference>
<dbReference type="RefSeq" id="WP_042205600.1">
    <property type="nucleotide sequence ID" value="NZ_CP009288.1"/>
</dbReference>
<evidence type="ECO:0000313" key="3">
    <source>
        <dbReference type="Proteomes" id="UP000029409"/>
    </source>
</evidence>
<dbReference type="KEGG" id="pdu:PDUR_07000"/>
<name>A0A089HKS8_PAEDU</name>
<evidence type="ECO:0000313" key="2">
    <source>
        <dbReference type="EMBL" id="AIQ11717.1"/>
    </source>
</evidence>
<dbReference type="eggNOG" id="COG5632">
    <property type="taxonomic scope" value="Bacteria"/>
</dbReference>
<feature type="compositionally biased region" description="Polar residues" evidence="1">
    <location>
        <begin position="639"/>
        <end position="649"/>
    </location>
</feature>
<dbReference type="Pfam" id="PF09709">
    <property type="entry name" value="Cas_Csd1"/>
    <property type="match status" value="1"/>
</dbReference>
<protein>
    <submittedName>
        <fullName evidence="2">CRISPR-associated protein Cas8</fullName>
    </submittedName>
</protein>
<feature type="region of interest" description="Disordered" evidence="1">
    <location>
        <begin position="621"/>
        <end position="649"/>
    </location>
</feature>
<evidence type="ECO:0000256" key="1">
    <source>
        <dbReference type="SAM" id="MobiDB-lite"/>
    </source>
</evidence>
<dbReference type="CDD" id="cd09757">
    <property type="entry name" value="Cas8c_I-C"/>
    <property type="match status" value="1"/>
</dbReference>
<keyword evidence="3" id="KW-1185">Reference proteome</keyword>
<dbReference type="InterPro" id="IPR010144">
    <property type="entry name" value="CRISPR-assoc_prot_Csd1-typ"/>
</dbReference>
<dbReference type="AlphaFoldDB" id="A0A089HKS8"/>
<dbReference type="Proteomes" id="UP000029409">
    <property type="component" value="Chromosome"/>
</dbReference>
<dbReference type="OrthoDB" id="5389988at2"/>
<organism evidence="2 3">
    <name type="scientific">Paenibacillus durus</name>
    <name type="common">Paenibacillus azotofixans</name>
    <dbReference type="NCBI Taxonomy" id="44251"/>
    <lineage>
        <taxon>Bacteria</taxon>
        <taxon>Bacillati</taxon>
        <taxon>Bacillota</taxon>
        <taxon>Bacilli</taxon>
        <taxon>Bacillales</taxon>
        <taxon>Paenibacillaceae</taxon>
        <taxon>Paenibacillus</taxon>
    </lineage>
</organism>
<proteinExistence type="predicted"/>
<accession>A0A089HKS8</accession>
<dbReference type="NCBIfam" id="TIGR01863">
    <property type="entry name" value="cas_Csd1"/>
    <property type="match status" value="1"/>
</dbReference>
<sequence>MTWLADLYKTYENNAHLTGQFERKKNGREYALIPVSHTTQSSHIEVRLDMEGNLLQARVVEKEEASTIIPCTEASASRTSAPVPYPLFDKLVYVAGDYTRYYGEVKGTPHADYMKQLLAWCESPAAHPKVQSVYTYLNRGTLIADLVQREVLWLDEKGQLAAKWTPAMEQRYGEKKAIFKVIASDQSAAFIRFAVHVPGDPEDRLWRDRSVQEAFIRYNEMELAEQELCYVTGEYLPYADKHTSRIRNSGDKTKLISANDSLGFTYRGRFRSGREAAAVSYEVSQKGHNALKWLIDRQGVTIDGRVFLVWGVDNPDMSPPWEDGLDFYGEEEEDDTAGDAAHREFAGQFRRAIHGYRYNSDDYNSEVVIMVLDAATPGRLSIVYYRNLNKKLFFDRLDYWHATCRWLHRYRKNEQKETLSFTGAPATRDIAFAAYGPQASDKVVKVLLERMLPCIVDKRSVPLDIVRSAVNRASNPVGMEPWEWEKTLSIACALVKKTYEKEGFTVSLNAENEDRSYLFGRLLAIADVLERRALGKEEKRATNAVRYMNVFAQHPGRTWEIIQSNIQPYQAKMGTKDVIINYCNRMLDEVGSRLKLEDYNDDRLSGRYLLGFYSQRNELYKSREQREAEAGQTARTDENANNDGQGENE</sequence>